<dbReference type="EMBL" id="MU001498">
    <property type="protein sequence ID" value="KAF2446606.1"/>
    <property type="molecule type" value="Genomic_DNA"/>
</dbReference>
<gene>
    <name evidence="2" type="ORF">P171DRAFT_262739</name>
</gene>
<dbReference type="Proteomes" id="UP000799764">
    <property type="component" value="Unassembled WGS sequence"/>
</dbReference>
<feature type="region of interest" description="Disordered" evidence="1">
    <location>
        <begin position="68"/>
        <end position="217"/>
    </location>
</feature>
<evidence type="ECO:0000256" key="1">
    <source>
        <dbReference type="SAM" id="MobiDB-lite"/>
    </source>
</evidence>
<feature type="compositionally biased region" description="Polar residues" evidence="1">
    <location>
        <begin position="1"/>
        <end position="15"/>
    </location>
</feature>
<keyword evidence="3" id="KW-1185">Reference proteome</keyword>
<evidence type="ECO:0000313" key="2">
    <source>
        <dbReference type="EMBL" id="KAF2446606.1"/>
    </source>
</evidence>
<proteinExistence type="predicted"/>
<dbReference type="OrthoDB" id="3794485at2759"/>
<feature type="compositionally biased region" description="Basic and acidic residues" evidence="1">
    <location>
        <begin position="166"/>
        <end position="178"/>
    </location>
</feature>
<comment type="caution">
    <text evidence="2">The sequence shown here is derived from an EMBL/GenBank/DDBJ whole genome shotgun (WGS) entry which is preliminary data.</text>
</comment>
<evidence type="ECO:0000313" key="3">
    <source>
        <dbReference type="Proteomes" id="UP000799764"/>
    </source>
</evidence>
<organism evidence="2 3">
    <name type="scientific">Karstenula rhodostoma CBS 690.94</name>
    <dbReference type="NCBI Taxonomy" id="1392251"/>
    <lineage>
        <taxon>Eukaryota</taxon>
        <taxon>Fungi</taxon>
        <taxon>Dikarya</taxon>
        <taxon>Ascomycota</taxon>
        <taxon>Pezizomycotina</taxon>
        <taxon>Dothideomycetes</taxon>
        <taxon>Pleosporomycetidae</taxon>
        <taxon>Pleosporales</taxon>
        <taxon>Massarineae</taxon>
        <taxon>Didymosphaeriaceae</taxon>
        <taxon>Karstenula</taxon>
    </lineage>
</organism>
<sequence>MQSGSSITDSTSLNKVETPTQEPTPTAARVHAEVLPEGSEVLSASGCTTSSLIESTFSPKLADRMRKASQATVDSEQSQAKASPTVAQQFVWSAHDGRSMRPKTKRKMTVEERNAYKNTRKRGACDKCRKQKGRCTHINDDYQWQTSVETKRRSADLDAPPQEGAKSIKMEHSSDVHYKSSSRQNLEDQRVMSTEPPSLYQHVGPPTNRSHDEERGNEYVQSQTLISPFTVQTGKDQEPWSTFATRDPLETSLPGYILSPNVTQSLSSPQTPFYGFEDDLSFYEGTWNTGNPSQGQITGFPPPG</sequence>
<accession>A0A9P4PPM2</accession>
<feature type="compositionally biased region" description="Polar residues" evidence="1">
    <location>
        <begin position="69"/>
        <end position="91"/>
    </location>
</feature>
<dbReference type="AlphaFoldDB" id="A0A9P4PPM2"/>
<feature type="compositionally biased region" description="Low complexity" evidence="1">
    <location>
        <begin position="17"/>
        <end position="26"/>
    </location>
</feature>
<feature type="region of interest" description="Disordered" evidence="1">
    <location>
        <begin position="1"/>
        <end position="29"/>
    </location>
</feature>
<protein>
    <submittedName>
        <fullName evidence="2">Uncharacterized protein</fullName>
    </submittedName>
</protein>
<reference evidence="2" key="1">
    <citation type="journal article" date="2020" name="Stud. Mycol.">
        <title>101 Dothideomycetes genomes: a test case for predicting lifestyles and emergence of pathogens.</title>
        <authorList>
            <person name="Haridas S."/>
            <person name="Albert R."/>
            <person name="Binder M."/>
            <person name="Bloem J."/>
            <person name="Labutti K."/>
            <person name="Salamov A."/>
            <person name="Andreopoulos B."/>
            <person name="Baker S."/>
            <person name="Barry K."/>
            <person name="Bills G."/>
            <person name="Bluhm B."/>
            <person name="Cannon C."/>
            <person name="Castanera R."/>
            <person name="Culley D."/>
            <person name="Daum C."/>
            <person name="Ezra D."/>
            <person name="Gonzalez J."/>
            <person name="Henrissat B."/>
            <person name="Kuo A."/>
            <person name="Liang C."/>
            <person name="Lipzen A."/>
            <person name="Lutzoni F."/>
            <person name="Magnuson J."/>
            <person name="Mondo S."/>
            <person name="Nolan M."/>
            <person name="Ohm R."/>
            <person name="Pangilinan J."/>
            <person name="Park H.-J."/>
            <person name="Ramirez L."/>
            <person name="Alfaro M."/>
            <person name="Sun H."/>
            <person name="Tritt A."/>
            <person name="Yoshinaga Y."/>
            <person name="Zwiers L.-H."/>
            <person name="Turgeon B."/>
            <person name="Goodwin S."/>
            <person name="Spatafora J."/>
            <person name="Crous P."/>
            <person name="Grigoriev I."/>
        </authorList>
    </citation>
    <scope>NUCLEOTIDE SEQUENCE</scope>
    <source>
        <strain evidence="2">CBS 690.94</strain>
    </source>
</reference>
<name>A0A9P4PPM2_9PLEO</name>